<keyword evidence="1" id="KW-1133">Transmembrane helix</keyword>
<dbReference type="GO" id="GO:0016787">
    <property type="term" value="F:hydrolase activity"/>
    <property type="evidence" value="ECO:0007669"/>
    <property type="project" value="UniProtKB-KW"/>
</dbReference>
<dbReference type="EMBL" id="JAHLQF010000002">
    <property type="protein sequence ID" value="MBU5484098.1"/>
    <property type="molecule type" value="Genomic_DNA"/>
</dbReference>
<dbReference type="Pfam" id="PF00561">
    <property type="entry name" value="Abhydrolase_1"/>
    <property type="match status" value="1"/>
</dbReference>
<reference evidence="3 4" key="1">
    <citation type="submission" date="2021-06" db="EMBL/GenBank/DDBJ databases">
        <authorList>
            <person name="Sun Q."/>
            <person name="Li D."/>
        </authorList>
    </citation>
    <scope>NUCLEOTIDE SEQUENCE [LARGE SCALE GENOMIC DNA]</scope>
    <source>
        <strain evidence="3 4">MSJ-11</strain>
    </source>
</reference>
<feature type="transmembrane region" description="Helical" evidence="1">
    <location>
        <begin position="26"/>
        <end position="48"/>
    </location>
</feature>
<sequence length="349" mass="39279">MVVIGSSQIGMVDLVKKVIKKVFKTIKFIVVSIVVLLSIFLFVCFINNQIQLKKEANILVPTGKTVEVNNKNLHVYSEGKGDLTCVFMSGLGIPAPELEFKALYKNMSDEYRITVVDRAGYGFSDSSNDSRDIDTILDETRKALSLAGEKSPYVLFPHSISGLEAIYWAQKYPEEIKAIIGLDIGFPEGYVEQGVKKSDLLIIKLQALLTKSGVHRLLPSLVFDKTILESNFLSEDEKELYKALTYKNLLSKDAIREFSALEANSNKSLALELPTKTPLCIFLAVPLTEEERIQRSTFFEQRNKYYNDYVSQFENGKIISAPGKHSIYLYSPENIAKESKNFLKSISNE</sequence>
<protein>
    <submittedName>
        <fullName evidence="3">Alpha/beta hydrolase</fullName>
    </submittedName>
</protein>
<name>A0ABS6EFW2_9CLOT</name>
<dbReference type="Proteomes" id="UP000726170">
    <property type="component" value="Unassembled WGS sequence"/>
</dbReference>
<evidence type="ECO:0000259" key="2">
    <source>
        <dbReference type="Pfam" id="PF00561"/>
    </source>
</evidence>
<dbReference type="InterPro" id="IPR000073">
    <property type="entry name" value="AB_hydrolase_1"/>
</dbReference>
<accession>A0ABS6EFW2</accession>
<keyword evidence="3" id="KW-0378">Hydrolase</keyword>
<keyword evidence="4" id="KW-1185">Reference proteome</keyword>
<evidence type="ECO:0000313" key="3">
    <source>
        <dbReference type="EMBL" id="MBU5484098.1"/>
    </source>
</evidence>
<comment type="caution">
    <text evidence="3">The sequence shown here is derived from an EMBL/GenBank/DDBJ whole genome shotgun (WGS) entry which is preliminary data.</text>
</comment>
<keyword evidence="1" id="KW-0812">Transmembrane</keyword>
<dbReference type="RefSeq" id="WP_216438592.1">
    <property type="nucleotide sequence ID" value="NZ_JAHLQF010000002.1"/>
</dbReference>
<evidence type="ECO:0000313" key="4">
    <source>
        <dbReference type="Proteomes" id="UP000726170"/>
    </source>
</evidence>
<evidence type="ECO:0000256" key="1">
    <source>
        <dbReference type="SAM" id="Phobius"/>
    </source>
</evidence>
<keyword evidence="1" id="KW-0472">Membrane</keyword>
<organism evidence="3 4">
    <name type="scientific">Clostridium mobile</name>
    <dbReference type="NCBI Taxonomy" id="2841512"/>
    <lineage>
        <taxon>Bacteria</taxon>
        <taxon>Bacillati</taxon>
        <taxon>Bacillota</taxon>
        <taxon>Clostridia</taxon>
        <taxon>Eubacteriales</taxon>
        <taxon>Clostridiaceae</taxon>
        <taxon>Clostridium</taxon>
    </lineage>
</organism>
<feature type="domain" description="AB hydrolase-1" evidence="2">
    <location>
        <begin position="101"/>
        <end position="184"/>
    </location>
</feature>
<proteinExistence type="predicted"/>
<gene>
    <name evidence="3" type="ORF">KQI86_07130</name>
</gene>